<evidence type="ECO:0000313" key="7">
    <source>
        <dbReference type="Proteomes" id="UP000315400"/>
    </source>
</evidence>
<keyword evidence="5" id="KW-0472">Membrane</keyword>
<dbReference type="Gene3D" id="1.25.40.10">
    <property type="entry name" value="Tetratricopeptide repeat domain"/>
    <property type="match status" value="1"/>
</dbReference>
<dbReference type="AlphaFoldDB" id="A0A540VT78"/>
<keyword evidence="1" id="KW-0677">Repeat</keyword>
<dbReference type="InterPro" id="IPR011990">
    <property type="entry name" value="TPR-like_helical_dom_sf"/>
</dbReference>
<organism evidence="6 7">
    <name type="scientific">Spiribacter salinus</name>
    <dbReference type="NCBI Taxonomy" id="1335746"/>
    <lineage>
        <taxon>Bacteria</taxon>
        <taxon>Pseudomonadati</taxon>
        <taxon>Pseudomonadota</taxon>
        <taxon>Gammaproteobacteria</taxon>
        <taxon>Chromatiales</taxon>
        <taxon>Ectothiorhodospiraceae</taxon>
        <taxon>Spiribacter</taxon>
    </lineage>
</organism>
<evidence type="ECO:0000313" key="6">
    <source>
        <dbReference type="EMBL" id="TQE99353.1"/>
    </source>
</evidence>
<dbReference type="PANTHER" id="PTHR44858">
    <property type="entry name" value="TETRATRICOPEPTIDE REPEAT PROTEIN 6"/>
    <property type="match status" value="1"/>
</dbReference>
<dbReference type="Pfam" id="PF13181">
    <property type="entry name" value="TPR_8"/>
    <property type="match status" value="1"/>
</dbReference>
<feature type="non-terminal residue" evidence="6">
    <location>
        <position position="218"/>
    </location>
</feature>
<evidence type="ECO:0000256" key="2">
    <source>
        <dbReference type="ARBA" id="ARBA00022803"/>
    </source>
</evidence>
<dbReference type="InterPro" id="IPR050498">
    <property type="entry name" value="Ycf3"/>
</dbReference>
<dbReference type="Proteomes" id="UP000315400">
    <property type="component" value="Unassembled WGS sequence"/>
</dbReference>
<proteinExistence type="predicted"/>
<dbReference type="PANTHER" id="PTHR44858:SF1">
    <property type="entry name" value="UDP-N-ACETYLGLUCOSAMINE--PEPTIDE N-ACETYLGLUCOSAMINYLTRANSFERASE SPINDLY-RELATED"/>
    <property type="match status" value="1"/>
</dbReference>
<feature type="transmembrane region" description="Helical" evidence="5">
    <location>
        <begin position="36"/>
        <end position="54"/>
    </location>
</feature>
<keyword evidence="2 3" id="KW-0802">TPR repeat</keyword>
<dbReference type="EMBL" id="VIFK01000069">
    <property type="protein sequence ID" value="TQE99353.1"/>
    <property type="molecule type" value="Genomic_DNA"/>
</dbReference>
<keyword evidence="5" id="KW-1133">Transmembrane helix</keyword>
<name>A0A540VT78_9GAMM</name>
<feature type="compositionally biased region" description="Basic and acidic residues" evidence="4">
    <location>
        <begin position="202"/>
        <end position="218"/>
    </location>
</feature>
<dbReference type="PROSITE" id="PS50005">
    <property type="entry name" value="TPR"/>
    <property type="match status" value="1"/>
</dbReference>
<sequence length="218" mass="24674">MGCRCLYLSDVLLLLQCRHAGCAVMTIKITESRYQKLKVIAFIAILMPLGYMVYEGFSAEREPGDVEAIAGDRAFQDRNFERALREYRSALEQAPDHGHALMGKANTLVELQRFDEAIATYDRYAEEIDDDFAGVYANRGIAFDRIGEHELALQDYRKAMDLDSSVDEGPGWLTRFLHMDSGGQPTIGDRARYIESQLALPEDERKLADPDRDGQQRS</sequence>
<evidence type="ECO:0000256" key="5">
    <source>
        <dbReference type="SAM" id="Phobius"/>
    </source>
</evidence>
<gene>
    <name evidence="6" type="ORF">FKY71_09095</name>
</gene>
<reference evidence="6 7" key="1">
    <citation type="submission" date="2019-06" db="EMBL/GenBank/DDBJ databases">
        <title>Metagenome assembled Genome of Spiribacter salinus SL48-SHIP from the microbial mat of Salt Lake 48 (Novosibirsk region, Russia).</title>
        <authorList>
            <person name="Shipova A."/>
            <person name="Rozanov A.S."/>
            <person name="Bryanskaya A.V."/>
            <person name="Peltek S.E."/>
        </authorList>
    </citation>
    <scope>NUCLEOTIDE SEQUENCE [LARGE SCALE GENOMIC DNA]</scope>
    <source>
        <strain evidence="6">SL48-SHIP-2</strain>
    </source>
</reference>
<feature type="repeat" description="TPR" evidence="3">
    <location>
        <begin position="133"/>
        <end position="166"/>
    </location>
</feature>
<dbReference type="Pfam" id="PF13432">
    <property type="entry name" value="TPR_16"/>
    <property type="match status" value="1"/>
</dbReference>
<protein>
    <submittedName>
        <fullName evidence="6">Tetratricopeptide repeat protein</fullName>
    </submittedName>
</protein>
<evidence type="ECO:0000256" key="1">
    <source>
        <dbReference type="ARBA" id="ARBA00022737"/>
    </source>
</evidence>
<keyword evidence="5" id="KW-0812">Transmembrane</keyword>
<evidence type="ECO:0000256" key="4">
    <source>
        <dbReference type="SAM" id="MobiDB-lite"/>
    </source>
</evidence>
<evidence type="ECO:0000256" key="3">
    <source>
        <dbReference type="PROSITE-ProRule" id="PRU00339"/>
    </source>
</evidence>
<accession>A0A540VT78</accession>
<comment type="caution">
    <text evidence="6">The sequence shown here is derived from an EMBL/GenBank/DDBJ whole genome shotgun (WGS) entry which is preliminary data.</text>
</comment>
<dbReference type="SMART" id="SM00028">
    <property type="entry name" value="TPR"/>
    <property type="match status" value="3"/>
</dbReference>
<feature type="region of interest" description="Disordered" evidence="4">
    <location>
        <begin position="199"/>
        <end position="218"/>
    </location>
</feature>
<dbReference type="InterPro" id="IPR019734">
    <property type="entry name" value="TPR_rpt"/>
</dbReference>
<dbReference type="SUPFAM" id="SSF48452">
    <property type="entry name" value="TPR-like"/>
    <property type="match status" value="1"/>
</dbReference>